<evidence type="ECO:0000256" key="7">
    <source>
        <dbReference type="ARBA" id="ARBA00023242"/>
    </source>
</evidence>
<dbReference type="OrthoDB" id="1875751at2759"/>
<dbReference type="AlphaFoldDB" id="A0A6J8ESL8"/>
<dbReference type="InterPro" id="IPR000504">
    <property type="entry name" value="RRM_dom"/>
</dbReference>
<evidence type="ECO:0000256" key="2">
    <source>
        <dbReference type="ARBA" id="ARBA00004496"/>
    </source>
</evidence>
<dbReference type="SUPFAM" id="SSF54928">
    <property type="entry name" value="RNA-binding domain, RBD"/>
    <property type="match status" value="2"/>
</dbReference>
<dbReference type="CDD" id="cd12325">
    <property type="entry name" value="RRM1_hnRNPA_hnRNPD_like"/>
    <property type="match status" value="1"/>
</dbReference>
<evidence type="ECO:0000313" key="12">
    <source>
        <dbReference type="Proteomes" id="UP000507470"/>
    </source>
</evidence>
<feature type="domain" description="RRM" evidence="10">
    <location>
        <begin position="50"/>
        <end position="142"/>
    </location>
</feature>
<dbReference type="GO" id="GO:0005654">
    <property type="term" value="C:nucleoplasm"/>
    <property type="evidence" value="ECO:0007669"/>
    <property type="project" value="TreeGrafter"/>
</dbReference>
<evidence type="ECO:0000256" key="9">
    <source>
        <dbReference type="SAM" id="MobiDB-lite"/>
    </source>
</evidence>
<evidence type="ECO:0000313" key="11">
    <source>
        <dbReference type="EMBL" id="CAC5423507.1"/>
    </source>
</evidence>
<dbReference type="GO" id="GO:0005737">
    <property type="term" value="C:cytoplasm"/>
    <property type="evidence" value="ECO:0007669"/>
    <property type="project" value="UniProtKB-SubCell"/>
</dbReference>
<protein>
    <submittedName>
        <fullName evidence="11">HNRNPABD</fullName>
    </submittedName>
</protein>
<evidence type="ECO:0000256" key="1">
    <source>
        <dbReference type="ARBA" id="ARBA00004123"/>
    </source>
</evidence>
<evidence type="ECO:0000256" key="3">
    <source>
        <dbReference type="ARBA" id="ARBA00022481"/>
    </source>
</evidence>
<feature type="compositionally biased region" description="Polar residues" evidence="9">
    <location>
        <begin position="298"/>
        <end position="307"/>
    </location>
</feature>
<comment type="subcellular location">
    <subcellularLocation>
        <location evidence="2">Cytoplasm</location>
    </subcellularLocation>
    <subcellularLocation>
        <location evidence="1">Nucleus</location>
    </subcellularLocation>
</comment>
<dbReference type="SMART" id="SM00360">
    <property type="entry name" value="RRM"/>
    <property type="match status" value="2"/>
</dbReference>
<keyword evidence="4" id="KW-0963">Cytoplasm</keyword>
<evidence type="ECO:0000256" key="8">
    <source>
        <dbReference type="PROSITE-ProRule" id="PRU00176"/>
    </source>
</evidence>
<evidence type="ECO:0000256" key="5">
    <source>
        <dbReference type="ARBA" id="ARBA00022737"/>
    </source>
</evidence>
<dbReference type="EMBL" id="CACVKT020009797">
    <property type="protein sequence ID" value="CAC5423507.1"/>
    <property type="molecule type" value="Genomic_DNA"/>
</dbReference>
<proteinExistence type="predicted"/>
<name>A0A6J8ESL8_MYTCO</name>
<keyword evidence="6 8" id="KW-0694">RNA-binding</keyword>
<dbReference type="Proteomes" id="UP000507470">
    <property type="component" value="Unassembled WGS sequence"/>
</dbReference>
<gene>
    <name evidence="11" type="ORF">MCOR_55503</name>
</gene>
<dbReference type="InterPro" id="IPR012677">
    <property type="entry name" value="Nucleotide-bd_a/b_plait_sf"/>
</dbReference>
<dbReference type="InterPro" id="IPR035979">
    <property type="entry name" value="RBD_domain_sf"/>
</dbReference>
<keyword evidence="12" id="KW-1185">Reference proteome</keyword>
<keyword evidence="7" id="KW-0539">Nucleus</keyword>
<feature type="region of interest" description="Disordered" evidence="9">
    <location>
        <begin position="1"/>
        <end position="51"/>
    </location>
</feature>
<dbReference type="FunFam" id="3.30.70.330:FF:000030">
    <property type="entry name" value="Heterogeneous nuclear ribonucleoprotein d0 isoform"/>
    <property type="match status" value="1"/>
</dbReference>
<feature type="region of interest" description="Disordered" evidence="9">
    <location>
        <begin position="207"/>
        <end position="228"/>
    </location>
</feature>
<dbReference type="Pfam" id="PF00076">
    <property type="entry name" value="RRM_1"/>
    <property type="match status" value="2"/>
</dbReference>
<dbReference type="GO" id="GO:0010468">
    <property type="term" value="P:regulation of gene expression"/>
    <property type="evidence" value="ECO:0007669"/>
    <property type="project" value="TreeGrafter"/>
</dbReference>
<feature type="compositionally biased region" description="Polar residues" evidence="9">
    <location>
        <begin position="8"/>
        <end position="18"/>
    </location>
</feature>
<feature type="region of interest" description="Disordered" evidence="9">
    <location>
        <begin position="298"/>
        <end position="318"/>
    </location>
</feature>
<dbReference type="Gene3D" id="3.30.70.330">
    <property type="match status" value="2"/>
</dbReference>
<dbReference type="GO" id="GO:0000785">
    <property type="term" value="C:chromatin"/>
    <property type="evidence" value="ECO:0007669"/>
    <property type="project" value="TreeGrafter"/>
</dbReference>
<dbReference type="GO" id="GO:0003723">
    <property type="term" value="F:RNA binding"/>
    <property type="evidence" value="ECO:0007669"/>
    <property type="project" value="UniProtKB-UniRule"/>
</dbReference>
<feature type="domain" description="RRM" evidence="10">
    <location>
        <begin position="133"/>
        <end position="210"/>
    </location>
</feature>
<organism evidence="11 12">
    <name type="scientific">Mytilus coruscus</name>
    <name type="common">Sea mussel</name>
    <dbReference type="NCBI Taxonomy" id="42192"/>
    <lineage>
        <taxon>Eukaryota</taxon>
        <taxon>Metazoa</taxon>
        <taxon>Spiralia</taxon>
        <taxon>Lophotrochozoa</taxon>
        <taxon>Mollusca</taxon>
        <taxon>Bivalvia</taxon>
        <taxon>Autobranchia</taxon>
        <taxon>Pteriomorphia</taxon>
        <taxon>Mytilida</taxon>
        <taxon>Mytiloidea</taxon>
        <taxon>Mytilidae</taxon>
        <taxon>Mytilinae</taxon>
        <taxon>Mytilus</taxon>
    </lineage>
</organism>
<feature type="compositionally biased region" description="Gly residues" evidence="9">
    <location>
        <begin position="219"/>
        <end position="228"/>
    </location>
</feature>
<keyword evidence="5" id="KW-0677">Repeat</keyword>
<dbReference type="PROSITE" id="PS50102">
    <property type="entry name" value="RRM"/>
    <property type="match status" value="2"/>
</dbReference>
<keyword evidence="3" id="KW-0488">Methylation</keyword>
<evidence type="ECO:0000256" key="4">
    <source>
        <dbReference type="ARBA" id="ARBA00022490"/>
    </source>
</evidence>
<reference evidence="11 12" key="1">
    <citation type="submission" date="2020-06" db="EMBL/GenBank/DDBJ databases">
        <authorList>
            <person name="Li R."/>
            <person name="Bekaert M."/>
        </authorList>
    </citation>
    <scope>NUCLEOTIDE SEQUENCE [LARGE SCALE GENOMIC DNA]</scope>
    <source>
        <strain evidence="12">wild</strain>
    </source>
</reference>
<accession>A0A6J8ESL8</accession>
<evidence type="ECO:0000259" key="10">
    <source>
        <dbReference type="PROSITE" id="PS50102"/>
    </source>
</evidence>
<evidence type="ECO:0000256" key="6">
    <source>
        <dbReference type="ARBA" id="ARBA00022884"/>
    </source>
</evidence>
<dbReference type="PANTHER" id="PTHR48033">
    <property type="entry name" value="RNA-BINDING (RRM/RBD/RNP MOTIFS) FAMILY PROTEIN"/>
    <property type="match status" value="1"/>
</dbReference>
<dbReference type="PANTHER" id="PTHR48033:SF10">
    <property type="entry name" value="RNA-BINDING PROTEIN SQUID"/>
    <property type="match status" value="1"/>
</dbReference>
<sequence>MADEEAPQTEQIEQQNGEEFTENAVEPMEGDESGGGDQAEGGNPEDEDDRKLFVGNLSWETTQKDLKDYFCKYGEVENCTLKTEIETKRSRGFGFVVFKLASVVDKVLEEKEHKLNGRTIDPKKANPRREVVKKIFVGKCDPSTEESEIKEYFSKFGKVEKVELPFDKQKDQRRGFVFVEFDSEKAVEKVLNETTHKMGSQEFDVKKATPTNQSKRGGRGGFFDGGRGGRGRGGYNQGYYGNQGGAYPAYNYGGYGNYDSNYYNNYGYGWGGYDQSYYGGYGGYGGYDYGNGSWGYDQGQQTSQYGKTQKGARGGGEW</sequence>